<evidence type="ECO:0000313" key="1">
    <source>
        <dbReference type="EMBL" id="MFC0470635.1"/>
    </source>
</evidence>
<accession>A0ABV6KCG5</accession>
<name>A0ABV6KCG5_9BACI</name>
<proteinExistence type="predicted"/>
<reference evidence="1 2" key="1">
    <citation type="submission" date="2024-09" db="EMBL/GenBank/DDBJ databases">
        <authorList>
            <person name="Sun Q."/>
            <person name="Mori K."/>
        </authorList>
    </citation>
    <scope>NUCLEOTIDE SEQUENCE [LARGE SCALE GENOMIC DNA]</scope>
    <source>
        <strain evidence="1 2">NCAIM B.02610</strain>
    </source>
</reference>
<keyword evidence="2" id="KW-1185">Reference proteome</keyword>
<protein>
    <submittedName>
        <fullName evidence="1">Uncharacterized protein</fullName>
    </submittedName>
</protein>
<sequence length="49" mass="5393">MKKHSILAITGCVSIGSSQSLKEDVFEGETVKVDETNPFVNGKWLEIKV</sequence>
<gene>
    <name evidence="1" type="ORF">ACFFHM_09040</name>
</gene>
<evidence type="ECO:0000313" key="2">
    <source>
        <dbReference type="Proteomes" id="UP001589838"/>
    </source>
</evidence>
<dbReference type="Proteomes" id="UP001589838">
    <property type="component" value="Unassembled WGS sequence"/>
</dbReference>
<organism evidence="1 2">
    <name type="scientific">Halalkalibacter kiskunsagensis</name>
    <dbReference type="NCBI Taxonomy" id="1548599"/>
    <lineage>
        <taxon>Bacteria</taxon>
        <taxon>Bacillati</taxon>
        <taxon>Bacillota</taxon>
        <taxon>Bacilli</taxon>
        <taxon>Bacillales</taxon>
        <taxon>Bacillaceae</taxon>
        <taxon>Halalkalibacter</taxon>
    </lineage>
</organism>
<comment type="caution">
    <text evidence="1">The sequence shown here is derived from an EMBL/GenBank/DDBJ whole genome shotgun (WGS) entry which is preliminary data.</text>
</comment>
<dbReference type="RefSeq" id="WP_335959162.1">
    <property type="nucleotide sequence ID" value="NZ_JAXBLX010000004.1"/>
</dbReference>
<dbReference type="EMBL" id="JBHLUX010000024">
    <property type="protein sequence ID" value="MFC0470635.1"/>
    <property type="molecule type" value="Genomic_DNA"/>
</dbReference>